<dbReference type="Proteomes" id="UP001149813">
    <property type="component" value="Unassembled WGS sequence"/>
</dbReference>
<evidence type="ECO:0000256" key="2">
    <source>
        <dbReference type="ARBA" id="ARBA00022857"/>
    </source>
</evidence>
<proteinExistence type="inferred from homology"/>
<evidence type="ECO:0000256" key="4">
    <source>
        <dbReference type="PIRSR" id="PIRSR000193-1"/>
    </source>
</evidence>
<dbReference type="PANTHER" id="PTHR11645">
    <property type="entry name" value="PYRROLINE-5-CARBOXYLATE REDUCTASE"/>
    <property type="match status" value="1"/>
</dbReference>
<dbReference type="GO" id="GO:0055129">
    <property type="term" value="P:L-proline biosynthetic process"/>
    <property type="evidence" value="ECO:0007669"/>
    <property type="project" value="TreeGrafter"/>
</dbReference>
<dbReference type="SUPFAM" id="SSF51735">
    <property type="entry name" value="NAD(P)-binding Rossmann-fold domains"/>
    <property type="match status" value="1"/>
</dbReference>
<keyword evidence="3" id="KW-0560">Oxidoreductase</keyword>
<dbReference type="PANTHER" id="PTHR11645:SF0">
    <property type="entry name" value="PYRROLINE-5-CARBOXYLATE REDUCTASE 3"/>
    <property type="match status" value="1"/>
</dbReference>
<evidence type="ECO:0000256" key="3">
    <source>
        <dbReference type="ARBA" id="ARBA00023002"/>
    </source>
</evidence>
<dbReference type="Gene3D" id="3.40.50.720">
    <property type="entry name" value="NAD(P)-binding Rossmann-like Domain"/>
    <property type="match status" value="1"/>
</dbReference>
<dbReference type="FunFam" id="1.10.3730.10:FF:000001">
    <property type="entry name" value="Pyrroline-5-carboxylate reductase"/>
    <property type="match status" value="1"/>
</dbReference>
<dbReference type="SUPFAM" id="SSF48179">
    <property type="entry name" value="6-phosphogluconate dehydrogenase C-terminal domain-like"/>
    <property type="match status" value="1"/>
</dbReference>
<accession>A0A9W7Y1E2</accession>
<evidence type="ECO:0000259" key="5">
    <source>
        <dbReference type="Pfam" id="PF03807"/>
    </source>
</evidence>
<keyword evidence="8" id="KW-1185">Reference proteome</keyword>
<dbReference type="AlphaFoldDB" id="A0A9W7Y1E2"/>
<feature type="domain" description="Pyrroline-5-carboxylate reductase dimerisation" evidence="6">
    <location>
        <begin position="180"/>
        <end position="282"/>
    </location>
</feature>
<dbReference type="Pfam" id="PF14748">
    <property type="entry name" value="P5CR_dimer"/>
    <property type="match status" value="1"/>
</dbReference>
<dbReference type="GO" id="GO:0004735">
    <property type="term" value="F:pyrroline-5-carboxylate reductase activity"/>
    <property type="evidence" value="ECO:0007669"/>
    <property type="project" value="InterPro"/>
</dbReference>
<dbReference type="InterPro" id="IPR000304">
    <property type="entry name" value="Pyrroline-COOH_reductase"/>
</dbReference>
<organism evidence="7 8">
    <name type="scientific">Coemansia erecta</name>
    <dbReference type="NCBI Taxonomy" id="147472"/>
    <lineage>
        <taxon>Eukaryota</taxon>
        <taxon>Fungi</taxon>
        <taxon>Fungi incertae sedis</taxon>
        <taxon>Zoopagomycota</taxon>
        <taxon>Kickxellomycotina</taxon>
        <taxon>Kickxellomycetes</taxon>
        <taxon>Kickxellales</taxon>
        <taxon>Kickxellaceae</taxon>
        <taxon>Coemansia</taxon>
    </lineage>
</organism>
<dbReference type="OrthoDB" id="10263291at2759"/>
<keyword evidence="2 4" id="KW-0521">NADP</keyword>
<evidence type="ECO:0008006" key="9">
    <source>
        <dbReference type="Google" id="ProtNLM"/>
    </source>
</evidence>
<evidence type="ECO:0000313" key="7">
    <source>
        <dbReference type="EMBL" id="KAJ1722162.1"/>
    </source>
</evidence>
<feature type="domain" description="Pyrroline-5-carboxylate reductase catalytic N-terminal" evidence="5">
    <location>
        <begin position="6"/>
        <end position="109"/>
    </location>
</feature>
<sequence length="291" mass="30786">MTVPCITFIGGGNMCEAILSGLLKTGHPTSHVRVSEPFDQRQAFLREKYGIDVFGDNNEAVTGATGTVSTAPVDVVVLAVKPQVVGEVVRGIAKSLQSTQPLVISIVAGVAIKDFARWIHHDSSATARVPLVRLMPNTPALVGEGAAGMYADADVSDEQKKQTEYVVCNIAKEYFWVDSESGVDAVCAVSGSGPAYFFLVIEAMEKAGVELGLSADVAKRLAAQTALGAARMVLTSEDDVATLRRKVTSPNGTTHAAIEKMIEEKVPEGVQSGMLACRARCTTLSEEFGNL</sequence>
<gene>
    <name evidence="7" type="ORF">LPJ53_003398</name>
</gene>
<feature type="binding site" evidence="4">
    <location>
        <begin position="9"/>
        <end position="14"/>
    </location>
    <ligand>
        <name>NADP(+)</name>
        <dbReference type="ChEBI" id="CHEBI:58349"/>
    </ligand>
</feature>
<feature type="binding site" evidence="4">
    <location>
        <begin position="79"/>
        <end position="82"/>
    </location>
    <ligand>
        <name>NADP(+)</name>
        <dbReference type="ChEBI" id="CHEBI:58349"/>
    </ligand>
</feature>
<dbReference type="Gene3D" id="1.10.3730.10">
    <property type="entry name" value="ProC C-terminal domain-like"/>
    <property type="match status" value="1"/>
</dbReference>
<comment type="similarity">
    <text evidence="1">Belongs to the pyrroline-5-carboxylate reductase family.</text>
</comment>
<dbReference type="Pfam" id="PF03807">
    <property type="entry name" value="F420_oxidored"/>
    <property type="match status" value="1"/>
</dbReference>
<dbReference type="PIRSF" id="PIRSF000193">
    <property type="entry name" value="Pyrrol-5-carb_rd"/>
    <property type="match status" value="1"/>
</dbReference>
<protein>
    <recommendedName>
        <fullName evidence="9">Pyrroline-5-carboxylate reductase</fullName>
    </recommendedName>
</protein>
<name>A0A9W7Y1E2_9FUNG</name>
<dbReference type="InterPro" id="IPR036291">
    <property type="entry name" value="NAD(P)-bd_dom_sf"/>
</dbReference>
<dbReference type="NCBIfam" id="TIGR00112">
    <property type="entry name" value="proC"/>
    <property type="match status" value="1"/>
</dbReference>
<comment type="caution">
    <text evidence="7">The sequence shown here is derived from an EMBL/GenBank/DDBJ whole genome shotgun (WGS) entry which is preliminary data.</text>
</comment>
<evidence type="ECO:0000256" key="1">
    <source>
        <dbReference type="ARBA" id="ARBA00005525"/>
    </source>
</evidence>
<evidence type="ECO:0000259" key="6">
    <source>
        <dbReference type="Pfam" id="PF14748"/>
    </source>
</evidence>
<dbReference type="EMBL" id="JANBOJ010000127">
    <property type="protein sequence ID" value="KAJ1722162.1"/>
    <property type="molecule type" value="Genomic_DNA"/>
</dbReference>
<dbReference type="HAMAP" id="MF_01925">
    <property type="entry name" value="P5C_reductase"/>
    <property type="match status" value="1"/>
</dbReference>
<feature type="binding site" evidence="4">
    <location>
        <position position="57"/>
    </location>
    <ligand>
        <name>NADPH</name>
        <dbReference type="ChEBI" id="CHEBI:57783"/>
    </ligand>
</feature>
<dbReference type="InterPro" id="IPR028939">
    <property type="entry name" value="P5C_Rdtase_cat_N"/>
</dbReference>
<reference evidence="7" key="1">
    <citation type="submission" date="2022-07" db="EMBL/GenBank/DDBJ databases">
        <title>Phylogenomic reconstructions and comparative analyses of Kickxellomycotina fungi.</title>
        <authorList>
            <person name="Reynolds N.K."/>
            <person name="Stajich J.E."/>
            <person name="Barry K."/>
            <person name="Grigoriev I.V."/>
            <person name="Crous P."/>
            <person name="Smith M.E."/>
        </authorList>
    </citation>
    <scope>NUCLEOTIDE SEQUENCE</scope>
    <source>
        <strain evidence="7">NBRC 32514</strain>
    </source>
</reference>
<dbReference type="InterPro" id="IPR008927">
    <property type="entry name" value="6-PGluconate_DH-like_C_sf"/>
</dbReference>
<dbReference type="InterPro" id="IPR029036">
    <property type="entry name" value="P5CR_dimer"/>
</dbReference>
<evidence type="ECO:0000313" key="8">
    <source>
        <dbReference type="Proteomes" id="UP001149813"/>
    </source>
</evidence>